<evidence type="ECO:0000256" key="5">
    <source>
        <dbReference type="ARBA" id="ARBA00022692"/>
    </source>
</evidence>
<dbReference type="GO" id="GO:0060170">
    <property type="term" value="C:ciliary membrane"/>
    <property type="evidence" value="ECO:0007669"/>
    <property type="project" value="UniProtKB-SubCell"/>
</dbReference>
<evidence type="ECO:0000256" key="3">
    <source>
        <dbReference type="ARBA" id="ARBA00015087"/>
    </source>
</evidence>
<evidence type="ECO:0000256" key="12">
    <source>
        <dbReference type="SAM" id="Phobius"/>
    </source>
</evidence>
<evidence type="ECO:0000256" key="8">
    <source>
        <dbReference type="ARBA" id="ARBA00023136"/>
    </source>
</evidence>
<dbReference type="AlphaFoldDB" id="A0ABD3G7K7"/>
<evidence type="ECO:0000256" key="7">
    <source>
        <dbReference type="ARBA" id="ARBA00023069"/>
    </source>
</evidence>
<keyword evidence="4" id="KW-1003">Cell membrane</keyword>
<sequence>MRATCHRSSVQRRYCSGVMSLSHVAAMVLWVLAAFLPLLLALGSREFMLTVNSYREQPVVTPTDQVLCLLEGTRNGSGQPLALVHTTFPEGVRKLYSNESLRNASVKAFSSDVNGDGIAESVHLEIAMQLSTNEVVRQATVVVVLDYTLKSYAKLNIDVLALYRHSSSFGGDMLYVDGDLDFLQRNPLEITDSMQRPYIDSPIVNMTNTTQEMLLQSLVSGYRQRNYTTNFHAPYAIWTPNANSSEDIRVFRVLMNIRIDAVDVLYTPEWPEIVKYAWIQYYCIFIAVSTLVMILREYIFAHRLLPSVCVVDELKSKNI</sequence>
<comment type="similarity">
    <text evidence="2">Belongs to the TMEM231 family.</text>
</comment>
<evidence type="ECO:0000256" key="4">
    <source>
        <dbReference type="ARBA" id="ARBA00022475"/>
    </source>
</evidence>
<keyword evidence="7" id="KW-0969">Cilium</keyword>
<evidence type="ECO:0000256" key="2">
    <source>
        <dbReference type="ARBA" id="ARBA00009082"/>
    </source>
</evidence>
<dbReference type="InterPro" id="IPR019306">
    <property type="entry name" value="TMEM231"/>
</dbReference>
<dbReference type="Pfam" id="PF10149">
    <property type="entry name" value="TM231"/>
    <property type="match status" value="1"/>
</dbReference>
<feature type="transmembrane region" description="Helical" evidence="12">
    <location>
        <begin position="21"/>
        <end position="43"/>
    </location>
</feature>
<keyword evidence="8 12" id="KW-0472">Membrane</keyword>
<feature type="transmembrane region" description="Helical" evidence="12">
    <location>
        <begin position="276"/>
        <end position="295"/>
    </location>
</feature>
<reference evidence="13 14" key="1">
    <citation type="submission" date="2024-09" db="EMBL/GenBank/DDBJ databases">
        <title>Genome sequencing and assembly of Phytophthora oleae, isolate VK10A, causative agent of rot of olive drupes.</title>
        <authorList>
            <person name="Conti Taguali S."/>
            <person name="Riolo M."/>
            <person name="La Spada F."/>
            <person name="Cacciola S.O."/>
            <person name="Dionisio G."/>
        </authorList>
    </citation>
    <scope>NUCLEOTIDE SEQUENCE [LARGE SCALE GENOMIC DNA]</scope>
    <source>
        <strain evidence="13 14">VK10A</strain>
    </source>
</reference>
<keyword evidence="5 12" id="KW-0812">Transmembrane</keyword>
<organism evidence="13 14">
    <name type="scientific">Phytophthora oleae</name>
    <dbReference type="NCBI Taxonomy" id="2107226"/>
    <lineage>
        <taxon>Eukaryota</taxon>
        <taxon>Sar</taxon>
        <taxon>Stramenopiles</taxon>
        <taxon>Oomycota</taxon>
        <taxon>Peronosporomycetes</taxon>
        <taxon>Peronosporales</taxon>
        <taxon>Peronosporaceae</taxon>
        <taxon>Phytophthora</taxon>
    </lineage>
</organism>
<proteinExistence type="inferred from homology"/>
<keyword evidence="9" id="KW-0325">Glycoprotein</keyword>
<gene>
    <name evidence="13" type="ORF">V7S43_000551</name>
</gene>
<comment type="caution">
    <text evidence="13">The sequence shown here is derived from an EMBL/GenBank/DDBJ whole genome shotgun (WGS) entry which is preliminary data.</text>
</comment>
<name>A0ABD3G7K7_9STRA</name>
<comment type="function">
    <text evidence="11">Transmembrane component of the tectonic-like complex, a complex localized at the transition zone of primary cilia and acting as a barrier that prevents diffusion of transmembrane proteins between the cilia and plasma membranes. Required for ciliogenesis and sonic hedgehog/SHH signaling.</text>
</comment>
<dbReference type="Proteomes" id="UP001632037">
    <property type="component" value="Unassembled WGS sequence"/>
</dbReference>
<dbReference type="PANTHER" id="PTHR14605:SF1">
    <property type="entry name" value="TRANSMEMBRANE PROTEIN 231"/>
    <property type="match status" value="1"/>
</dbReference>
<keyword evidence="6 12" id="KW-1133">Transmembrane helix</keyword>
<comment type="subcellular location">
    <subcellularLocation>
        <location evidence="1">Cell projection</location>
        <location evidence="1">Cilium membrane</location>
        <topology evidence="1">Multi-pass membrane protein</topology>
    </subcellularLocation>
</comment>
<dbReference type="EMBL" id="JBIMZQ010000001">
    <property type="protein sequence ID" value="KAL3674607.1"/>
    <property type="molecule type" value="Genomic_DNA"/>
</dbReference>
<keyword evidence="10" id="KW-0966">Cell projection</keyword>
<accession>A0ABD3G7K7</accession>
<evidence type="ECO:0000256" key="1">
    <source>
        <dbReference type="ARBA" id="ARBA00004272"/>
    </source>
</evidence>
<evidence type="ECO:0000256" key="10">
    <source>
        <dbReference type="ARBA" id="ARBA00023273"/>
    </source>
</evidence>
<evidence type="ECO:0000256" key="6">
    <source>
        <dbReference type="ARBA" id="ARBA00022989"/>
    </source>
</evidence>
<evidence type="ECO:0000313" key="13">
    <source>
        <dbReference type="EMBL" id="KAL3674607.1"/>
    </source>
</evidence>
<protein>
    <recommendedName>
        <fullName evidence="3">Transmembrane protein 231</fullName>
    </recommendedName>
</protein>
<dbReference type="PANTHER" id="PTHR14605">
    <property type="entry name" value="CHST5 PROTEIN"/>
    <property type="match status" value="1"/>
</dbReference>
<evidence type="ECO:0000313" key="14">
    <source>
        <dbReference type="Proteomes" id="UP001632037"/>
    </source>
</evidence>
<evidence type="ECO:0000256" key="11">
    <source>
        <dbReference type="ARBA" id="ARBA00024803"/>
    </source>
</evidence>
<evidence type="ECO:0000256" key="9">
    <source>
        <dbReference type="ARBA" id="ARBA00023180"/>
    </source>
</evidence>
<keyword evidence="14" id="KW-1185">Reference proteome</keyword>